<sequence length="389" mass="45512">MKQISERVQLLNDKSANNDGKYILYWMQMFKRTTYNHALNFAIEQANERKLPLVVYEGLKFYYPWASDRLHTFILEGVEEKRKAFEKLGIKYIFYLQKDEKSPKDTVARIAKDAVLLVTDDFPCFIIPDHNKAVVKKAKIPVYAVDSNGVIPMSRFEKEEYAAYTIRPKIKKMVDEYLKPFEEIKVLVKADKLKIDCPDTLVTEKNVEKLVSECDIDHSVKPSFMYHGGTENGRKRLKKFVKNILEDYDEARNKPEKDGSSRLSSYLHFGFLSSLEIALAVKESDAPQASKDAYLEEIIVRRELSYNLTRFNPHYDSIKALPDWVQQTMRKHIDDERAPIYSLEQLETGKTYDELWNAAQREMVETGEIHNYVRMLWGKNVIGWTRSYE</sequence>
<organism evidence="2 3">
    <name type="scientific">Lymnaea stagnalis</name>
    <name type="common">Great pond snail</name>
    <name type="synonym">Helix stagnalis</name>
    <dbReference type="NCBI Taxonomy" id="6523"/>
    <lineage>
        <taxon>Eukaryota</taxon>
        <taxon>Metazoa</taxon>
        <taxon>Spiralia</taxon>
        <taxon>Lophotrochozoa</taxon>
        <taxon>Mollusca</taxon>
        <taxon>Gastropoda</taxon>
        <taxon>Heterobranchia</taxon>
        <taxon>Euthyneura</taxon>
        <taxon>Panpulmonata</taxon>
        <taxon>Hygrophila</taxon>
        <taxon>Lymnaeoidea</taxon>
        <taxon>Lymnaeidae</taxon>
        <taxon>Lymnaea</taxon>
    </lineage>
</organism>
<evidence type="ECO:0000259" key="1">
    <source>
        <dbReference type="PROSITE" id="PS51645"/>
    </source>
</evidence>
<gene>
    <name evidence="2" type="ORF">GSLYS_00022456001</name>
</gene>
<dbReference type="InterPro" id="IPR006050">
    <property type="entry name" value="DNA_photolyase_N"/>
</dbReference>
<dbReference type="GO" id="GO:0000719">
    <property type="term" value="P:photoreactive repair"/>
    <property type="evidence" value="ECO:0007669"/>
    <property type="project" value="TreeGrafter"/>
</dbReference>
<keyword evidence="3" id="KW-1185">Reference proteome</keyword>
<feature type="non-terminal residue" evidence="2">
    <location>
        <position position="389"/>
    </location>
</feature>
<dbReference type="PANTHER" id="PTHR10211:SF0">
    <property type="entry name" value="DEOXYRIBODIPYRIMIDINE PHOTO-LYASE"/>
    <property type="match status" value="1"/>
</dbReference>
<dbReference type="Pfam" id="PF00875">
    <property type="entry name" value="DNA_photolyase"/>
    <property type="match status" value="1"/>
</dbReference>
<reference evidence="2 3" key="1">
    <citation type="submission" date="2024-04" db="EMBL/GenBank/DDBJ databases">
        <authorList>
            <consortium name="Genoscope - CEA"/>
            <person name="William W."/>
        </authorList>
    </citation>
    <scope>NUCLEOTIDE SEQUENCE [LARGE SCALE GENOMIC DNA]</scope>
</reference>
<dbReference type="AlphaFoldDB" id="A0AAV2IW96"/>
<accession>A0AAV2IW96</accession>
<dbReference type="Gene3D" id="1.10.579.10">
    <property type="entry name" value="DNA Cyclobutane Dipyrimidine Photolyase, subunit A, domain 3"/>
    <property type="match status" value="1"/>
</dbReference>
<dbReference type="SUPFAM" id="SSF52425">
    <property type="entry name" value="Cryptochrome/photolyase, N-terminal domain"/>
    <property type="match status" value="1"/>
</dbReference>
<comment type="caution">
    <text evidence="2">The sequence shown here is derived from an EMBL/GenBank/DDBJ whole genome shotgun (WGS) entry which is preliminary data.</text>
</comment>
<dbReference type="Gene3D" id="3.40.50.620">
    <property type="entry name" value="HUPs"/>
    <property type="match status" value="1"/>
</dbReference>
<dbReference type="SUPFAM" id="SSF48173">
    <property type="entry name" value="Cryptochrome/photolyase FAD-binding domain"/>
    <property type="match status" value="1"/>
</dbReference>
<dbReference type="PROSITE" id="PS51645">
    <property type="entry name" value="PHR_CRY_ALPHA_BETA"/>
    <property type="match status" value="1"/>
</dbReference>
<evidence type="ECO:0000313" key="3">
    <source>
        <dbReference type="Proteomes" id="UP001497497"/>
    </source>
</evidence>
<protein>
    <recommendedName>
        <fullName evidence="1">Photolyase/cryptochrome alpha/beta domain-containing protein</fullName>
    </recommendedName>
</protein>
<dbReference type="InterPro" id="IPR052219">
    <property type="entry name" value="Photolyase_Class-2"/>
</dbReference>
<dbReference type="Gene3D" id="1.25.40.80">
    <property type="match status" value="1"/>
</dbReference>
<dbReference type="InterPro" id="IPR014729">
    <property type="entry name" value="Rossmann-like_a/b/a_fold"/>
</dbReference>
<dbReference type="GO" id="GO:0003904">
    <property type="term" value="F:deoxyribodipyrimidine photo-lyase activity"/>
    <property type="evidence" value="ECO:0007669"/>
    <property type="project" value="TreeGrafter"/>
</dbReference>
<proteinExistence type="predicted"/>
<feature type="domain" description="Photolyase/cryptochrome alpha/beta" evidence="1">
    <location>
        <begin position="21"/>
        <end position="153"/>
    </location>
</feature>
<dbReference type="InterPro" id="IPR036155">
    <property type="entry name" value="Crypto/Photolyase_N_sf"/>
</dbReference>
<dbReference type="Proteomes" id="UP001497497">
    <property type="component" value="Unassembled WGS sequence"/>
</dbReference>
<dbReference type="EMBL" id="CAXITT010005206">
    <property type="protein sequence ID" value="CAL1549139.1"/>
    <property type="molecule type" value="Genomic_DNA"/>
</dbReference>
<dbReference type="InterPro" id="IPR036134">
    <property type="entry name" value="Crypto/Photolyase_FAD-like_sf"/>
</dbReference>
<evidence type="ECO:0000313" key="2">
    <source>
        <dbReference type="EMBL" id="CAL1549139.1"/>
    </source>
</evidence>
<dbReference type="PANTHER" id="PTHR10211">
    <property type="entry name" value="DEOXYRIBODIPYRIMIDINE PHOTOLYASE"/>
    <property type="match status" value="1"/>
</dbReference>
<name>A0AAV2IW96_LYMST</name>